<keyword evidence="1" id="KW-0812">Transmembrane</keyword>
<organism evidence="2 3">
    <name type="scientific">Paragonimus skrjabini miyazakii</name>
    <dbReference type="NCBI Taxonomy" id="59628"/>
    <lineage>
        <taxon>Eukaryota</taxon>
        <taxon>Metazoa</taxon>
        <taxon>Spiralia</taxon>
        <taxon>Lophotrochozoa</taxon>
        <taxon>Platyhelminthes</taxon>
        <taxon>Trematoda</taxon>
        <taxon>Digenea</taxon>
        <taxon>Plagiorchiida</taxon>
        <taxon>Troglotremata</taxon>
        <taxon>Troglotrematidae</taxon>
        <taxon>Paragonimus</taxon>
    </lineage>
</organism>
<name>A0A8S9YHK8_9TREM</name>
<keyword evidence="3" id="KW-1185">Reference proteome</keyword>
<evidence type="ECO:0000313" key="2">
    <source>
        <dbReference type="EMBL" id="KAF7249898.1"/>
    </source>
</evidence>
<sequence length="93" mass="10772">MNTSSPQHIFGMHFIHLFMLFAFMLSCNLSTICAHRLSGRELVVDDGGVFQATLPYWIEKRSFLVDGRLGKRFEDRIEPELEKRSYLVHGRLG</sequence>
<keyword evidence="1" id="KW-0472">Membrane</keyword>
<feature type="transmembrane region" description="Helical" evidence="1">
    <location>
        <begin position="12"/>
        <end position="32"/>
    </location>
</feature>
<protein>
    <submittedName>
        <fullName evidence="2">Uncharacterized protein</fullName>
    </submittedName>
</protein>
<accession>A0A8S9YHK8</accession>
<dbReference type="Proteomes" id="UP000822476">
    <property type="component" value="Unassembled WGS sequence"/>
</dbReference>
<evidence type="ECO:0000313" key="3">
    <source>
        <dbReference type="Proteomes" id="UP000822476"/>
    </source>
</evidence>
<dbReference type="EMBL" id="JTDE01005392">
    <property type="protein sequence ID" value="KAF7249898.1"/>
    <property type="molecule type" value="Genomic_DNA"/>
</dbReference>
<keyword evidence="1" id="KW-1133">Transmembrane helix</keyword>
<reference evidence="2" key="1">
    <citation type="submission" date="2019-07" db="EMBL/GenBank/DDBJ databases">
        <title>Annotation for the trematode Paragonimus miyazaki's.</title>
        <authorList>
            <person name="Choi Y.-J."/>
        </authorList>
    </citation>
    <scope>NUCLEOTIDE SEQUENCE</scope>
    <source>
        <strain evidence="2">Japan</strain>
    </source>
</reference>
<gene>
    <name evidence="2" type="ORF">EG68_09607</name>
</gene>
<proteinExistence type="predicted"/>
<comment type="caution">
    <text evidence="2">The sequence shown here is derived from an EMBL/GenBank/DDBJ whole genome shotgun (WGS) entry which is preliminary data.</text>
</comment>
<evidence type="ECO:0000256" key="1">
    <source>
        <dbReference type="SAM" id="Phobius"/>
    </source>
</evidence>
<dbReference type="AlphaFoldDB" id="A0A8S9YHK8"/>